<dbReference type="Proteomes" id="UP000775213">
    <property type="component" value="Unassembled WGS sequence"/>
</dbReference>
<name>A0AAV7GG94_DENCH</name>
<dbReference type="EMBL" id="JAGFBR010000014">
    <property type="protein sequence ID" value="KAH0455245.1"/>
    <property type="molecule type" value="Genomic_DNA"/>
</dbReference>
<reference evidence="1 2" key="1">
    <citation type="journal article" date="2021" name="Hortic Res">
        <title>Chromosome-scale assembly of the Dendrobium chrysotoxum genome enhances the understanding of orchid evolution.</title>
        <authorList>
            <person name="Zhang Y."/>
            <person name="Zhang G.Q."/>
            <person name="Zhang D."/>
            <person name="Liu X.D."/>
            <person name="Xu X.Y."/>
            <person name="Sun W.H."/>
            <person name="Yu X."/>
            <person name="Zhu X."/>
            <person name="Wang Z.W."/>
            <person name="Zhao X."/>
            <person name="Zhong W.Y."/>
            <person name="Chen H."/>
            <person name="Yin W.L."/>
            <person name="Huang T."/>
            <person name="Niu S.C."/>
            <person name="Liu Z.J."/>
        </authorList>
    </citation>
    <scope>NUCLEOTIDE SEQUENCE [LARGE SCALE GENOMIC DNA]</scope>
    <source>
        <strain evidence="1">Lindl</strain>
    </source>
</reference>
<sequence>MYTNRPVFERGDAAWVPQRLMQKSSTATSAAVSTMLIALRRCPLAASAARSAFFRDFPFEHSSSSI</sequence>
<proteinExistence type="predicted"/>
<dbReference type="AlphaFoldDB" id="A0AAV7GG94"/>
<evidence type="ECO:0000313" key="2">
    <source>
        <dbReference type="Proteomes" id="UP000775213"/>
    </source>
</evidence>
<gene>
    <name evidence="1" type="ORF">IEQ34_015277</name>
</gene>
<protein>
    <submittedName>
        <fullName evidence="1">Uncharacterized protein</fullName>
    </submittedName>
</protein>
<comment type="caution">
    <text evidence="1">The sequence shown here is derived from an EMBL/GenBank/DDBJ whole genome shotgun (WGS) entry which is preliminary data.</text>
</comment>
<keyword evidence="2" id="KW-1185">Reference proteome</keyword>
<accession>A0AAV7GG94</accession>
<evidence type="ECO:0000313" key="1">
    <source>
        <dbReference type="EMBL" id="KAH0455245.1"/>
    </source>
</evidence>
<organism evidence="1 2">
    <name type="scientific">Dendrobium chrysotoxum</name>
    <name type="common">Orchid</name>
    <dbReference type="NCBI Taxonomy" id="161865"/>
    <lineage>
        <taxon>Eukaryota</taxon>
        <taxon>Viridiplantae</taxon>
        <taxon>Streptophyta</taxon>
        <taxon>Embryophyta</taxon>
        <taxon>Tracheophyta</taxon>
        <taxon>Spermatophyta</taxon>
        <taxon>Magnoliopsida</taxon>
        <taxon>Liliopsida</taxon>
        <taxon>Asparagales</taxon>
        <taxon>Orchidaceae</taxon>
        <taxon>Epidendroideae</taxon>
        <taxon>Malaxideae</taxon>
        <taxon>Dendrobiinae</taxon>
        <taxon>Dendrobium</taxon>
    </lineage>
</organism>